<dbReference type="Pfam" id="PF01546">
    <property type="entry name" value="Peptidase_M20"/>
    <property type="match status" value="1"/>
</dbReference>
<comment type="caution">
    <text evidence="6">The sequence shown here is derived from an EMBL/GenBank/DDBJ whole genome shotgun (WGS) entry which is preliminary data.</text>
</comment>
<organism evidence="6 7">
    <name type="scientific">Mesosutterella porci</name>
    <dbReference type="NCBI Taxonomy" id="2915351"/>
    <lineage>
        <taxon>Bacteria</taxon>
        <taxon>Pseudomonadati</taxon>
        <taxon>Pseudomonadota</taxon>
        <taxon>Betaproteobacteria</taxon>
        <taxon>Burkholderiales</taxon>
        <taxon>Sutterellaceae</taxon>
        <taxon>Mesosutterella</taxon>
    </lineage>
</organism>
<dbReference type="InterPro" id="IPR001261">
    <property type="entry name" value="ArgE/DapE_CS"/>
</dbReference>
<comment type="cofactor">
    <cofactor evidence="1">
        <name>Zn(2+)</name>
        <dbReference type="ChEBI" id="CHEBI:29105"/>
    </cofactor>
</comment>
<keyword evidence="3" id="KW-0378">Hydrolase</keyword>
<dbReference type="PROSITE" id="PS00758">
    <property type="entry name" value="ARGE_DAPE_CPG2_1"/>
    <property type="match status" value="1"/>
</dbReference>
<name>A0ABS9MMJ1_9BURK</name>
<dbReference type="PANTHER" id="PTHR43808">
    <property type="entry name" value="ACETYLORNITHINE DEACETYLASE"/>
    <property type="match status" value="1"/>
</dbReference>
<keyword evidence="2" id="KW-0479">Metal-binding</keyword>
<keyword evidence="7" id="KW-1185">Reference proteome</keyword>
<dbReference type="InterPro" id="IPR017150">
    <property type="entry name" value="Pept_M20_glutamate_carboxypep"/>
</dbReference>
<dbReference type="Pfam" id="PF07687">
    <property type="entry name" value="M20_dimer"/>
    <property type="match status" value="1"/>
</dbReference>
<evidence type="ECO:0000256" key="4">
    <source>
        <dbReference type="ARBA" id="ARBA00022833"/>
    </source>
</evidence>
<dbReference type="SUPFAM" id="SSF55031">
    <property type="entry name" value="Bacterial exopeptidase dimerisation domain"/>
    <property type="match status" value="1"/>
</dbReference>
<evidence type="ECO:0000313" key="7">
    <source>
        <dbReference type="Proteomes" id="UP001297600"/>
    </source>
</evidence>
<keyword evidence="4" id="KW-0862">Zinc</keyword>
<evidence type="ECO:0000256" key="3">
    <source>
        <dbReference type="ARBA" id="ARBA00022801"/>
    </source>
</evidence>
<dbReference type="EMBL" id="JAKNCT010000001">
    <property type="protein sequence ID" value="MCG5029844.1"/>
    <property type="molecule type" value="Genomic_DNA"/>
</dbReference>
<feature type="domain" description="Peptidase M20 dimerisation" evidence="5">
    <location>
        <begin position="195"/>
        <end position="295"/>
    </location>
</feature>
<gene>
    <name evidence="6" type="ORF">MAF45_00025</name>
</gene>
<dbReference type="SUPFAM" id="SSF53187">
    <property type="entry name" value="Zn-dependent exopeptidases"/>
    <property type="match status" value="1"/>
</dbReference>
<evidence type="ECO:0000259" key="5">
    <source>
        <dbReference type="Pfam" id="PF07687"/>
    </source>
</evidence>
<dbReference type="Gene3D" id="3.30.70.360">
    <property type="match status" value="1"/>
</dbReference>
<dbReference type="InterPro" id="IPR050072">
    <property type="entry name" value="Peptidase_M20A"/>
</dbReference>
<proteinExistence type="predicted"/>
<dbReference type="Proteomes" id="UP001297600">
    <property type="component" value="Unassembled WGS sequence"/>
</dbReference>
<evidence type="ECO:0000256" key="2">
    <source>
        <dbReference type="ARBA" id="ARBA00022723"/>
    </source>
</evidence>
<dbReference type="InterPro" id="IPR011650">
    <property type="entry name" value="Peptidase_M20_dimer"/>
</dbReference>
<dbReference type="PANTHER" id="PTHR43808:SF9">
    <property type="entry name" value="BLL0789 PROTEIN"/>
    <property type="match status" value="1"/>
</dbReference>
<reference evidence="6 7" key="1">
    <citation type="submission" date="2022-02" db="EMBL/GenBank/DDBJ databases">
        <title>Mesosutterella porci, a novel member of the family Sutterellaceae from pig feces.</title>
        <authorList>
            <person name="Wylensek D."/>
            <person name="Clavel T."/>
        </authorList>
    </citation>
    <scope>NUCLEOTIDE SEQUENCE [LARGE SCALE GENOMIC DNA]</scope>
    <source>
        <strain evidence="7">oilRF-744-wt-GAM-9</strain>
    </source>
</reference>
<dbReference type="CDD" id="cd03885">
    <property type="entry name" value="M20_CPDG2"/>
    <property type="match status" value="1"/>
</dbReference>
<dbReference type="RefSeq" id="WP_237977501.1">
    <property type="nucleotide sequence ID" value="NZ_JAKNCT010000001.1"/>
</dbReference>
<evidence type="ECO:0000313" key="6">
    <source>
        <dbReference type="EMBL" id="MCG5029844.1"/>
    </source>
</evidence>
<dbReference type="PIRSF" id="PIRSF037238">
    <property type="entry name" value="Carboxypeptidase_G2"/>
    <property type="match status" value="1"/>
</dbReference>
<accession>A0ABS9MMJ1</accession>
<sequence length="396" mass="42089">MKAPEVKAVPVPVNLGQVFAALAAEKQLMLDTWQDLVNSDCGSRNKAGVDACGRRVQVFLESLGFRVRFHEYEKAGNFLVAERGDTSKPFVALLGHLDTVFPDGEAAARPFTVRDGRVAGPGALDMKGGVTVMLYALKELIEAGWNRLPVKVLLPGDEEVGHGSSGAAEDLVREAKGALCGFNLETSYPDNSVVVERKGAAFFRLEVKGIGAHAGNNPQDGRSAIVELASKILKISALTDWGKGTTLNPGMVGGGTAANAIAEKAWCVIDVRYRTEAEFERVESALRDIATSSLVPDTHGSLTLTCRLAAMERTAGSEALFEKINAIAQRHGFPAMLAKAVGGGSDSAYLVKAGVPVVCALGVKGEFNHTVREYALESSLLERARLLAAILCEIEI</sequence>
<evidence type="ECO:0000256" key="1">
    <source>
        <dbReference type="ARBA" id="ARBA00001947"/>
    </source>
</evidence>
<dbReference type="Gene3D" id="3.40.630.10">
    <property type="entry name" value="Zn peptidases"/>
    <property type="match status" value="1"/>
</dbReference>
<protein>
    <submittedName>
        <fullName evidence="6">M20 family metallopeptidase</fullName>
    </submittedName>
</protein>
<dbReference type="InterPro" id="IPR036264">
    <property type="entry name" value="Bact_exopeptidase_dim_dom"/>
</dbReference>
<dbReference type="InterPro" id="IPR002933">
    <property type="entry name" value="Peptidase_M20"/>
</dbReference>